<proteinExistence type="predicted"/>
<reference evidence="1" key="1">
    <citation type="submission" date="2015-10" db="EMBL/GenBank/DDBJ databases">
        <title>Comparative analysis of sym-gene organization in Rhizobium leguminosarum bv. viciae strains, isolated from different host plants and demonstrating clear differences in symbiotic specificity.</title>
        <authorList>
            <person name="Chirak E.R."/>
            <person name="Kimeklis A.K."/>
            <person name="Andronov E.E."/>
        </authorList>
    </citation>
    <scope>NUCLEOTIDE SEQUENCE</scope>
    <source>
        <strain evidence="1">Vaf12</strain>
    </source>
</reference>
<dbReference type="EMBL" id="KT944070">
    <property type="protein sequence ID" value="ALU64470.1"/>
    <property type="molecule type" value="Genomic_DNA"/>
</dbReference>
<name>A0A0U3ATY9_RHILV</name>
<dbReference type="AlphaFoldDB" id="A0A0U3ATY9"/>
<sequence>MANRLADSNCAFSPLIFCVEINSQSSQLPFRPLLMESAIEEREAMN</sequence>
<protein>
    <submittedName>
        <fullName evidence="1">Uncharacterized protein</fullName>
    </submittedName>
</protein>
<accession>A0A0U3ATY9</accession>
<evidence type="ECO:0000313" key="1">
    <source>
        <dbReference type="EMBL" id="ALU64470.1"/>
    </source>
</evidence>
<organism evidence="1">
    <name type="scientific">Rhizobium leguminosarum bv. viciae</name>
    <dbReference type="NCBI Taxonomy" id="387"/>
    <lineage>
        <taxon>Bacteria</taxon>
        <taxon>Pseudomonadati</taxon>
        <taxon>Pseudomonadota</taxon>
        <taxon>Alphaproteobacteria</taxon>
        <taxon>Hyphomicrobiales</taxon>
        <taxon>Rhizobiaceae</taxon>
        <taxon>Rhizobium/Agrobacterium group</taxon>
        <taxon>Rhizobium</taxon>
    </lineage>
</organism>